<dbReference type="Gene3D" id="3.30.830.10">
    <property type="entry name" value="Metalloenzyme, LuxS/M16 peptidase-like"/>
    <property type="match status" value="2"/>
</dbReference>
<dbReference type="SUPFAM" id="SSF63411">
    <property type="entry name" value="LuxS/MPP-like metallohydrolase"/>
    <property type="match status" value="2"/>
</dbReference>
<evidence type="ECO:0000313" key="4">
    <source>
        <dbReference type="Proteomes" id="UP000244956"/>
    </source>
</evidence>
<dbReference type="PANTHER" id="PTHR11851">
    <property type="entry name" value="METALLOPROTEASE"/>
    <property type="match status" value="1"/>
</dbReference>
<dbReference type="EMBL" id="QEWP01000006">
    <property type="protein sequence ID" value="PWD99674.1"/>
    <property type="molecule type" value="Genomic_DNA"/>
</dbReference>
<keyword evidence="4" id="KW-1185">Reference proteome</keyword>
<dbReference type="AlphaFoldDB" id="A0A2U2B9F3"/>
<dbReference type="GO" id="GO:0046872">
    <property type="term" value="F:metal ion binding"/>
    <property type="evidence" value="ECO:0007669"/>
    <property type="project" value="InterPro"/>
</dbReference>
<feature type="signal peptide" evidence="1">
    <location>
        <begin position="1"/>
        <end position="19"/>
    </location>
</feature>
<keyword evidence="1" id="KW-0732">Signal</keyword>
<accession>A0A2U2B9F3</accession>
<dbReference type="PANTHER" id="PTHR11851:SF224">
    <property type="entry name" value="PROCESSING PROTEASE"/>
    <property type="match status" value="1"/>
</dbReference>
<dbReference type="OrthoDB" id="9811314at2"/>
<feature type="chain" id="PRO_5015464394" evidence="1">
    <location>
        <begin position="20"/>
        <end position="686"/>
    </location>
</feature>
<evidence type="ECO:0000259" key="2">
    <source>
        <dbReference type="Pfam" id="PF05193"/>
    </source>
</evidence>
<evidence type="ECO:0000313" key="3">
    <source>
        <dbReference type="EMBL" id="PWD99674.1"/>
    </source>
</evidence>
<evidence type="ECO:0000256" key="1">
    <source>
        <dbReference type="SAM" id="SignalP"/>
    </source>
</evidence>
<dbReference type="Pfam" id="PF05193">
    <property type="entry name" value="Peptidase_M16_C"/>
    <property type="match status" value="1"/>
</dbReference>
<feature type="domain" description="Peptidase M16 C-terminal" evidence="2">
    <location>
        <begin position="197"/>
        <end position="377"/>
    </location>
</feature>
<organism evidence="3 4">
    <name type="scientific">Marinilabilia rubra</name>
    <dbReference type="NCBI Taxonomy" id="2162893"/>
    <lineage>
        <taxon>Bacteria</taxon>
        <taxon>Pseudomonadati</taxon>
        <taxon>Bacteroidota</taxon>
        <taxon>Bacteroidia</taxon>
        <taxon>Marinilabiliales</taxon>
        <taxon>Marinilabiliaceae</taxon>
        <taxon>Marinilabilia</taxon>
    </lineage>
</organism>
<protein>
    <submittedName>
        <fullName evidence="3">Peptidase M16</fullName>
    </submittedName>
</protein>
<comment type="caution">
    <text evidence="3">The sequence shown here is derived from an EMBL/GenBank/DDBJ whole genome shotgun (WGS) entry which is preliminary data.</text>
</comment>
<dbReference type="InterPro" id="IPR007863">
    <property type="entry name" value="Peptidase_M16_C"/>
</dbReference>
<reference evidence="3 4" key="1">
    <citation type="submission" date="2018-05" db="EMBL/GenBank/DDBJ databases">
        <title>Marinilabilia rubrum sp. nov., isolated from saltern sediment.</title>
        <authorList>
            <person name="Zhang R."/>
        </authorList>
    </citation>
    <scope>NUCLEOTIDE SEQUENCE [LARGE SCALE GENOMIC DNA]</scope>
    <source>
        <strain evidence="3 4">WTE16</strain>
    </source>
</reference>
<gene>
    <name evidence="3" type="ORF">DDZ16_09525</name>
</gene>
<dbReference type="InterPro" id="IPR050361">
    <property type="entry name" value="MPP/UQCRC_Complex"/>
</dbReference>
<name>A0A2U2B9F3_9BACT</name>
<dbReference type="InterPro" id="IPR011249">
    <property type="entry name" value="Metalloenz_LuxS/M16"/>
</dbReference>
<proteinExistence type="predicted"/>
<dbReference type="RefSeq" id="WP_109264213.1">
    <property type="nucleotide sequence ID" value="NZ_QEWP01000006.1"/>
</dbReference>
<dbReference type="Proteomes" id="UP000244956">
    <property type="component" value="Unassembled WGS sequence"/>
</dbReference>
<sequence length="686" mass="75839">MKRILSIAVLFALVTAASAQLDRSTPPVPGPAPEVQIGDYDKFTLPNGLTVIVVENDKVPVVSYSLTLDVDLPREGKNAGYISMAGNLLRAGTTNRTKSEIDEEVDFIGGTLSTHAKGIYGRSLTKHSEELLTLMSDVLLNPTFPQEELDKQVKQNKTGIQANKEEPRAIAGNVAGKLVYGKDDPYGEITTEETLDNITPQLCRSYYQKYFRPNAAYLVVVGDISKKEAKKQAKKYFGDWEEAPVPQNMFPFPGGYDEPQVVIANKEGANQSTIMVTHEVMLPPGHPDMAKAKIMNEILGGGSFNARLFQNLREDKAYTYGAYSSLSPDERVGRFSASAQVRTSVTDSALTEVLKEMETLQTELVDEEELQLVKNVLIGDFGRALEDPQTVARFALNIERYDLPQDYYENYLKRVEAVTREDVKAAAEKYLKPEKSVILAVGNASAIEDKMKLFSPSQTVTQYDYYGNIVEKKAVAANISPMDVIDDYIRAIGGKETIRSVNDLKMTMGMQVQGMPLEVNVYQKKPNKFYQATSMQGNVVSMQVFDGEKGKVKTPMGEQELQGEMLAQLKENAKIFPELDFNADGIELKLDGVEQVNGKDAYKIMVTKPSGLTTTMFFGVEDGLKCKEVSQSPQGTVSTTINDYQTVEGIKFPKAMTQVMGPQSFDIDIKTIEINAGVEDSQFSIN</sequence>